<name>A0AAE0JWF1_9PEZI</name>
<keyword evidence="3" id="KW-1185">Reference proteome</keyword>
<keyword evidence="1" id="KW-0472">Membrane</keyword>
<sequence>MTGDGIRKRRDGEYEFRGKRQGFFYFRTSFFAACGWIALTILPPLQPFFRFYIYLPIANALFILFVGRAASTVVGTSPILSVFSSLGGLLLCH</sequence>
<keyword evidence="1" id="KW-0812">Transmembrane</keyword>
<keyword evidence="1" id="KW-1133">Transmembrane helix</keyword>
<accession>A0AAE0JWF1</accession>
<evidence type="ECO:0000313" key="2">
    <source>
        <dbReference type="EMBL" id="KAK3365200.1"/>
    </source>
</evidence>
<evidence type="ECO:0000256" key="1">
    <source>
        <dbReference type="SAM" id="Phobius"/>
    </source>
</evidence>
<feature type="transmembrane region" description="Helical" evidence="1">
    <location>
        <begin position="48"/>
        <end position="66"/>
    </location>
</feature>
<dbReference type="EMBL" id="JAULSN010000009">
    <property type="protein sequence ID" value="KAK3365200.1"/>
    <property type="molecule type" value="Genomic_DNA"/>
</dbReference>
<feature type="transmembrane region" description="Helical" evidence="1">
    <location>
        <begin position="73"/>
        <end position="91"/>
    </location>
</feature>
<reference evidence="2" key="2">
    <citation type="submission" date="2023-06" db="EMBL/GenBank/DDBJ databases">
        <authorList>
            <consortium name="Lawrence Berkeley National Laboratory"/>
            <person name="Haridas S."/>
            <person name="Hensen N."/>
            <person name="Bonometti L."/>
            <person name="Westerberg I."/>
            <person name="Brannstrom I.O."/>
            <person name="Guillou S."/>
            <person name="Cros-Aarteil S."/>
            <person name="Calhoun S."/>
            <person name="Kuo A."/>
            <person name="Mondo S."/>
            <person name="Pangilinan J."/>
            <person name="Riley R."/>
            <person name="Labutti K."/>
            <person name="Andreopoulos B."/>
            <person name="Lipzen A."/>
            <person name="Chen C."/>
            <person name="Yanf M."/>
            <person name="Daum C."/>
            <person name="Ng V."/>
            <person name="Clum A."/>
            <person name="Steindorff A."/>
            <person name="Ohm R."/>
            <person name="Martin F."/>
            <person name="Silar P."/>
            <person name="Natvig D."/>
            <person name="Lalanne C."/>
            <person name="Gautier V."/>
            <person name="Ament-Velasquez S.L."/>
            <person name="Kruys A."/>
            <person name="Hutchinson M.I."/>
            <person name="Powell A.J."/>
            <person name="Barry K."/>
            <person name="Miller A.N."/>
            <person name="Grigoriev I.V."/>
            <person name="Debuchy R."/>
            <person name="Gladieux P."/>
            <person name="Thoren M.H."/>
            <person name="Johannesson H."/>
        </authorList>
    </citation>
    <scope>NUCLEOTIDE SEQUENCE</scope>
    <source>
        <strain evidence="2">CBS 958.72</strain>
    </source>
</reference>
<feature type="transmembrane region" description="Helical" evidence="1">
    <location>
        <begin position="24"/>
        <end position="42"/>
    </location>
</feature>
<evidence type="ECO:0000313" key="3">
    <source>
        <dbReference type="Proteomes" id="UP001287356"/>
    </source>
</evidence>
<reference evidence="2" key="1">
    <citation type="journal article" date="2023" name="Mol. Phylogenet. Evol.">
        <title>Genome-scale phylogeny and comparative genomics of the fungal order Sordariales.</title>
        <authorList>
            <person name="Hensen N."/>
            <person name="Bonometti L."/>
            <person name="Westerberg I."/>
            <person name="Brannstrom I.O."/>
            <person name="Guillou S."/>
            <person name="Cros-Aarteil S."/>
            <person name="Calhoun S."/>
            <person name="Haridas S."/>
            <person name="Kuo A."/>
            <person name="Mondo S."/>
            <person name="Pangilinan J."/>
            <person name="Riley R."/>
            <person name="LaButti K."/>
            <person name="Andreopoulos B."/>
            <person name="Lipzen A."/>
            <person name="Chen C."/>
            <person name="Yan M."/>
            <person name="Daum C."/>
            <person name="Ng V."/>
            <person name="Clum A."/>
            <person name="Steindorff A."/>
            <person name="Ohm R.A."/>
            <person name="Martin F."/>
            <person name="Silar P."/>
            <person name="Natvig D.O."/>
            <person name="Lalanne C."/>
            <person name="Gautier V."/>
            <person name="Ament-Velasquez S.L."/>
            <person name="Kruys A."/>
            <person name="Hutchinson M.I."/>
            <person name="Powell A.J."/>
            <person name="Barry K."/>
            <person name="Miller A.N."/>
            <person name="Grigoriev I.V."/>
            <person name="Debuchy R."/>
            <person name="Gladieux P."/>
            <person name="Hiltunen Thoren M."/>
            <person name="Johannesson H."/>
        </authorList>
    </citation>
    <scope>NUCLEOTIDE SEQUENCE</scope>
    <source>
        <strain evidence="2">CBS 958.72</strain>
    </source>
</reference>
<comment type="caution">
    <text evidence="2">The sequence shown here is derived from an EMBL/GenBank/DDBJ whole genome shotgun (WGS) entry which is preliminary data.</text>
</comment>
<gene>
    <name evidence="2" type="ORF">B0T24DRAFT_428059</name>
</gene>
<organism evidence="2 3">
    <name type="scientific">Lasiosphaeria ovina</name>
    <dbReference type="NCBI Taxonomy" id="92902"/>
    <lineage>
        <taxon>Eukaryota</taxon>
        <taxon>Fungi</taxon>
        <taxon>Dikarya</taxon>
        <taxon>Ascomycota</taxon>
        <taxon>Pezizomycotina</taxon>
        <taxon>Sordariomycetes</taxon>
        <taxon>Sordariomycetidae</taxon>
        <taxon>Sordariales</taxon>
        <taxon>Lasiosphaeriaceae</taxon>
        <taxon>Lasiosphaeria</taxon>
    </lineage>
</organism>
<proteinExistence type="predicted"/>
<protein>
    <submittedName>
        <fullName evidence="2">Uncharacterized protein</fullName>
    </submittedName>
</protein>
<dbReference type="AlphaFoldDB" id="A0AAE0JWF1"/>
<dbReference type="Proteomes" id="UP001287356">
    <property type="component" value="Unassembled WGS sequence"/>
</dbReference>